<dbReference type="GO" id="GO:0005737">
    <property type="term" value="C:cytoplasm"/>
    <property type="evidence" value="ECO:0007669"/>
    <property type="project" value="UniProtKB-SubCell"/>
</dbReference>
<evidence type="ECO:0000256" key="2">
    <source>
        <dbReference type="ARBA" id="ARBA00004752"/>
    </source>
</evidence>
<dbReference type="PANTHER" id="PTHR43692">
    <property type="entry name" value="UDP-N-ACETYLMURAMOYLALANINE--D-GLUTAMATE LIGASE"/>
    <property type="match status" value="1"/>
</dbReference>
<dbReference type="InterPro" id="IPR036565">
    <property type="entry name" value="Mur-like_cat_sf"/>
</dbReference>
<accession>A0AB38XM21</accession>
<keyword evidence="4 7" id="KW-0436">Ligase</keyword>
<keyword evidence="7 8" id="KW-0573">Peptidoglycan synthesis</keyword>
<dbReference type="Pfam" id="PF08245">
    <property type="entry name" value="Mur_ligase_M"/>
    <property type="match status" value="1"/>
</dbReference>
<dbReference type="GO" id="GO:0005524">
    <property type="term" value="F:ATP binding"/>
    <property type="evidence" value="ECO:0007669"/>
    <property type="project" value="UniProtKB-UniRule"/>
</dbReference>
<comment type="subcellular location">
    <subcellularLocation>
        <location evidence="1 7 8">Cytoplasm</location>
    </subcellularLocation>
</comment>
<proteinExistence type="inferred from homology"/>
<keyword evidence="3 7" id="KW-0963">Cytoplasm</keyword>
<dbReference type="EMBL" id="CP116394">
    <property type="protein sequence ID" value="WCE45310.1"/>
    <property type="molecule type" value="Genomic_DNA"/>
</dbReference>
<evidence type="ECO:0000313" key="12">
    <source>
        <dbReference type="Proteomes" id="UP001211044"/>
    </source>
</evidence>
<dbReference type="GO" id="GO:0008360">
    <property type="term" value="P:regulation of cell shape"/>
    <property type="evidence" value="ECO:0007669"/>
    <property type="project" value="UniProtKB-KW"/>
</dbReference>
<gene>
    <name evidence="7 11" type="primary">murD</name>
    <name evidence="11" type="ORF">PIG85_06465</name>
</gene>
<organism evidence="11 12">
    <name type="scientific">Winkia neuii subsp. anitrata</name>
    <dbReference type="NCBI Taxonomy" id="29318"/>
    <lineage>
        <taxon>Bacteria</taxon>
        <taxon>Bacillati</taxon>
        <taxon>Actinomycetota</taxon>
        <taxon>Actinomycetes</taxon>
        <taxon>Actinomycetales</taxon>
        <taxon>Actinomycetaceae</taxon>
        <taxon>Winkia</taxon>
    </lineage>
</organism>
<keyword evidence="5 7" id="KW-0547">Nucleotide-binding</keyword>
<evidence type="ECO:0000256" key="5">
    <source>
        <dbReference type="ARBA" id="ARBA00022741"/>
    </source>
</evidence>
<reference evidence="11" key="1">
    <citation type="submission" date="2023-01" db="EMBL/GenBank/DDBJ databases">
        <title>Comparative Genomic Analysis of the Clinically-Derived Winkia Strain NY0527 Provides Evidence into the Taxonomic Reassignment of Winkia neuii and Characterizes Their Virulence Traits.</title>
        <authorList>
            <person name="Cai X."/>
            <person name="Peng Y."/>
            <person name="Li M."/>
            <person name="Qiu Y."/>
            <person name="Wang Y."/>
            <person name="Xu L."/>
            <person name="Hou Q."/>
        </authorList>
    </citation>
    <scope>NUCLEOTIDE SEQUENCE</scope>
    <source>
        <strain evidence="11">NY0527</strain>
    </source>
</reference>
<sequence length="477" mass="50180">MGIEDMSSRIGVAGVGKSGLAAVEVLSNLGHEVTVIDGSQEALESADLPKNVQKIHATSSQQVKQEIADAGLEQVVVSPGIPPASAIYQGALLSEREILGEVELAWRLQAGRKDDAPWLAVTGTNGKTTTVSMTEAILRADGRQAYAVGNVGAPVVLKAAEGGYDALVVELSSFQLYSTSTVSPYASICLNVASDHVDWHGSVEAYKQAKAMVYERTRKACLLPISDTSVREMVDNADVVEGCRAIGLSFSAPAVGQIGVVDDIALDRAFIANRWSEATELFTFDNLRHLTGGIITHPVLADALAAAGLSRSLGVDFSSVAKGLGNFKAVKHRRTLLGEARDVTWIDDSKATNAHAAKISLAGMPPSSVVWIAGGDTKGQSFDELVAAVAPTLRGVVLIGKDRRALRSALQTQAPNVPVVECEPPDDIMGSVVHECVALSRPGDTVILAPACASWDQFTNYGERGDLFAQAVAGLED</sequence>
<dbReference type="SUPFAM" id="SSF53623">
    <property type="entry name" value="MurD-like peptide ligases, catalytic domain"/>
    <property type="match status" value="1"/>
</dbReference>
<dbReference type="NCBIfam" id="TIGR01087">
    <property type="entry name" value="murD"/>
    <property type="match status" value="1"/>
</dbReference>
<comment type="catalytic activity">
    <reaction evidence="7 8">
        <text>UDP-N-acetyl-alpha-D-muramoyl-L-alanine + D-glutamate + ATP = UDP-N-acetyl-alpha-D-muramoyl-L-alanyl-D-glutamate + ADP + phosphate + H(+)</text>
        <dbReference type="Rhea" id="RHEA:16429"/>
        <dbReference type="ChEBI" id="CHEBI:15378"/>
        <dbReference type="ChEBI" id="CHEBI:29986"/>
        <dbReference type="ChEBI" id="CHEBI:30616"/>
        <dbReference type="ChEBI" id="CHEBI:43474"/>
        <dbReference type="ChEBI" id="CHEBI:83898"/>
        <dbReference type="ChEBI" id="CHEBI:83900"/>
        <dbReference type="ChEBI" id="CHEBI:456216"/>
        <dbReference type="EC" id="6.3.2.9"/>
    </reaction>
</comment>
<feature type="binding site" evidence="7">
    <location>
        <begin position="123"/>
        <end position="129"/>
    </location>
    <ligand>
        <name>ATP</name>
        <dbReference type="ChEBI" id="CHEBI:30616"/>
    </ligand>
</feature>
<feature type="domain" description="Mur ligase central" evidence="10">
    <location>
        <begin position="121"/>
        <end position="262"/>
    </location>
</feature>
<dbReference type="RefSeq" id="WP_048707506.1">
    <property type="nucleotide sequence ID" value="NZ_CP116394.1"/>
</dbReference>
<dbReference type="Gene3D" id="3.40.1190.10">
    <property type="entry name" value="Mur-like, catalytic domain"/>
    <property type="match status" value="1"/>
</dbReference>
<dbReference type="AlphaFoldDB" id="A0AB38XM21"/>
<dbReference type="InterPro" id="IPR004101">
    <property type="entry name" value="Mur_ligase_C"/>
</dbReference>
<dbReference type="Pfam" id="PF21799">
    <property type="entry name" value="MurD-like_N"/>
    <property type="match status" value="1"/>
</dbReference>
<keyword evidence="7 8" id="KW-0961">Cell wall biogenesis/degradation</keyword>
<dbReference type="InterPro" id="IPR036615">
    <property type="entry name" value="Mur_ligase_C_dom_sf"/>
</dbReference>
<dbReference type="Gene3D" id="3.40.50.720">
    <property type="entry name" value="NAD(P)-binding Rossmann-like Domain"/>
    <property type="match status" value="1"/>
</dbReference>
<dbReference type="SUPFAM" id="SSF51984">
    <property type="entry name" value="MurCD N-terminal domain"/>
    <property type="match status" value="1"/>
</dbReference>
<comment type="similarity">
    <text evidence="7">Belongs to the MurCDEF family.</text>
</comment>
<evidence type="ECO:0000256" key="1">
    <source>
        <dbReference type="ARBA" id="ARBA00004496"/>
    </source>
</evidence>
<name>A0AB38XM21_9ACTO</name>
<dbReference type="SUPFAM" id="SSF53244">
    <property type="entry name" value="MurD-like peptide ligases, peptide-binding domain"/>
    <property type="match status" value="1"/>
</dbReference>
<dbReference type="KEGG" id="wne:PIG85_06465"/>
<keyword evidence="7 8" id="KW-0132">Cell division</keyword>
<dbReference type="Gene3D" id="3.90.190.20">
    <property type="entry name" value="Mur ligase, C-terminal domain"/>
    <property type="match status" value="1"/>
</dbReference>
<evidence type="ECO:0000256" key="3">
    <source>
        <dbReference type="ARBA" id="ARBA00022490"/>
    </source>
</evidence>
<dbReference type="InterPro" id="IPR013221">
    <property type="entry name" value="Mur_ligase_cen"/>
</dbReference>
<evidence type="ECO:0000259" key="10">
    <source>
        <dbReference type="Pfam" id="PF08245"/>
    </source>
</evidence>
<feature type="domain" description="Mur ligase C-terminal" evidence="9">
    <location>
        <begin position="332"/>
        <end position="452"/>
    </location>
</feature>
<evidence type="ECO:0000259" key="9">
    <source>
        <dbReference type="Pfam" id="PF02875"/>
    </source>
</evidence>
<dbReference type="PANTHER" id="PTHR43692:SF1">
    <property type="entry name" value="UDP-N-ACETYLMURAMOYLALANINE--D-GLUTAMATE LIGASE"/>
    <property type="match status" value="1"/>
</dbReference>
<dbReference type="GO" id="GO:0051301">
    <property type="term" value="P:cell division"/>
    <property type="evidence" value="ECO:0007669"/>
    <property type="project" value="UniProtKB-KW"/>
</dbReference>
<evidence type="ECO:0000256" key="4">
    <source>
        <dbReference type="ARBA" id="ARBA00022598"/>
    </source>
</evidence>
<comment type="function">
    <text evidence="7 8">Cell wall formation. Catalyzes the addition of glutamate to the nucleotide precursor UDP-N-acetylmuramoyl-L-alanine (UMA).</text>
</comment>
<evidence type="ECO:0000313" key="11">
    <source>
        <dbReference type="EMBL" id="WCE45310.1"/>
    </source>
</evidence>
<evidence type="ECO:0000256" key="6">
    <source>
        <dbReference type="ARBA" id="ARBA00022840"/>
    </source>
</evidence>
<keyword evidence="6 7" id="KW-0067">ATP-binding</keyword>
<evidence type="ECO:0000256" key="8">
    <source>
        <dbReference type="RuleBase" id="RU003664"/>
    </source>
</evidence>
<comment type="pathway">
    <text evidence="2 7 8">Cell wall biogenesis; peptidoglycan biosynthesis.</text>
</comment>
<dbReference type="EC" id="6.3.2.9" evidence="7 8"/>
<dbReference type="GO" id="GO:0071555">
    <property type="term" value="P:cell wall organization"/>
    <property type="evidence" value="ECO:0007669"/>
    <property type="project" value="UniProtKB-KW"/>
</dbReference>
<dbReference type="GO" id="GO:0009252">
    <property type="term" value="P:peptidoglycan biosynthetic process"/>
    <property type="evidence" value="ECO:0007669"/>
    <property type="project" value="UniProtKB-UniRule"/>
</dbReference>
<dbReference type="Pfam" id="PF02875">
    <property type="entry name" value="Mur_ligase_C"/>
    <property type="match status" value="1"/>
</dbReference>
<dbReference type="InterPro" id="IPR005762">
    <property type="entry name" value="MurD"/>
</dbReference>
<evidence type="ECO:0000256" key="7">
    <source>
        <dbReference type="HAMAP-Rule" id="MF_00639"/>
    </source>
</evidence>
<dbReference type="GO" id="GO:0008764">
    <property type="term" value="F:UDP-N-acetylmuramoylalanine-D-glutamate ligase activity"/>
    <property type="evidence" value="ECO:0007669"/>
    <property type="project" value="UniProtKB-UniRule"/>
</dbReference>
<keyword evidence="7 8" id="KW-0133">Cell shape</keyword>
<protein>
    <recommendedName>
        <fullName evidence="7 8">UDP-N-acetylmuramoylalanine--D-glutamate ligase</fullName>
        <ecNumber evidence="7 8">6.3.2.9</ecNumber>
    </recommendedName>
    <alternativeName>
        <fullName evidence="7">D-glutamic acid-adding enzyme</fullName>
    </alternativeName>
    <alternativeName>
        <fullName evidence="7">UDP-N-acetylmuramoyl-L-alanyl-D-glutamate synthetase</fullName>
    </alternativeName>
</protein>
<dbReference type="Proteomes" id="UP001211044">
    <property type="component" value="Chromosome"/>
</dbReference>
<dbReference type="HAMAP" id="MF_00639">
    <property type="entry name" value="MurD"/>
    <property type="match status" value="1"/>
</dbReference>
<keyword evidence="7 8" id="KW-0131">Cell cycle</keyword>